<keyword evidence="7" id="KW-0406">Ion transport</keyword>
<dbReference type="Gene3D" id="3.40.50.300">
    <property type="entry name" value="P-loop containing nucleotide triphosphate hydrolases"/>
    <property type="match status" value="1"/>
</dbReference>
<dbReference type="SMART" id="SM00382">
    <property type="entry name" value="AAA"/>
    <property type="match status" value="1"/>
</dbReference>
<keyword evidence="3" id="KW-0410">Iron transport</keyword>
<dbReference type="GO" id="GO:0005524">
    <property type="term" value="F:ATP binding"/>
    <property type="evidence" value="ECO:0007669"/>
    <property type="project" value="UniProtKB-KW"/>
</dbReference>
<dbReference type="RefSeq" id="WP_209458163.1">
    <property type="nucleotide sequence ID" value="NZ_JAGGKC010000002.1"/>
</dbReference>
<dbReference type="PROSITE" id="PS50893">
    <property type="entry name" value="ABC_TRANSPORTER_2"/>
    <property type="match status" value="1"/>
</dbReference>
<dbReference type="Pfam" id="PF00005">
    <property type="entry name" value="ABC_tran"/>
    <property type="match status" value="1"/>
</dbReference>
<dbReference type="PROSITE" id="PS00211">
    <property type="entry name" value="ABC_TRANSPORTER_1"/>
    <property type="match status" value="1"/>
</dbReference>
<name>A0ABS4G0Q5_9CLOT</name>
<evidence type="ECO:0000256" key="8">
    <source>
        <dbReference type="ARBA" id="ARBA00023136"/>
    </source>
</evidence>
<dbReference type="EMBL" id="JAGGKC010000002">
    <property type="protein sequence ID" value="MBP1917915.1"/>
    <property type="molecule type" value="Genomic_DNA"/>
</dbReference>
<dbReference type="InterPro" id="IPR003439">
    <property type="entry name" value="ABC_transporter-like_ATP-bd"/>
</dbReference>
<keyword evidence="5 10" id="KW-0067">ATP-binding</keyword>
<dbReference type="CDD" id="cd03259">
    <property type="entry name" value="ABC_Carb_Solutes_like"/>
    <property type="match status" value="1"/>
</dbReference>
<evidence type="ECO:0000256" key="4">
    <source>
        <dbReference type="ARBA" id="ARBA00022741"/>
    </source>
</evidence>
<evidence type="ECO:0000256" key="5">
    <source>
        <dbReference type="ARBA" id="ARBA00022840"/>
    </source>
</evidence>
<keyword evidence="2" id="KW-1003">Cell membrane</keyword>
<dbReference type="InterPro" id="IPR003593">
    <property type="entry name" value="AAA+_ATPase"/>
</dbReference>
<evidence type="ECO:0000256" key="1">
    <source>
        <dbReference type="ARBA" id="ARBA00022448"/>
    </source>
</evidence>
<evidence type="ECO:0000256" key="3">
    <source>
        <dbReference type="ARBA" id="ARBA00022496"/>
    </source>
</evidence>
<evidence type="ECO:0000313" key="11">
    <source>
        <dbReference type="Proteomes" id="UP001519271"/>
    </source>
</evidence>
<gene>
    <name evidence="10" type="ORF">J2Z34_000386</name>
</gene>
<evidence type="ECO:0000259" key="9">
    <source>
        <dbReference type="PROSITE" id="PS50893"/>
    </source>
</evidence>
<keyword evidence="1" id="KW-0813">Transport</keyword>
<keyword evidence="11" id="KW-1185">Reference proteome</keyword>
<dbReference type="InterPro" id="IPR050093">
    <property type="entry name" value="ABC_SmlMolc_Importer"/>
</dbReference>
<keyword evidence="8" id="KW-0472">Membrane</keyword>
<organism evidence="10 11">
    <name type="scientific">Youngiibacter multivorans</name>
    <dbReference type="NCBI Taxonomy" id="937251"/>
    <lineage>
        <taxon>Bacteria</taxon>
        <taxon>Bacillati</taxon>
        <taxon>Bacillota</taxon>
        <taxon>Clostridia</taxon>
        <taxon>Eubacteriales</taxon>
        <taxon>Clostridiaceae</taxon>
        <taxon>Youngiibacter</taxon>
    </lineage>
</organism>
<dbReference type="InterPro" id="IPR027417">
    <property type="entry name" value="P-loop_NTPase"/>
</dbReference>
<protein>
    <submittedName>
        <fullName evidence="10">Iron(III) transport system ATP-binding protein</fullName>
    </submittedName>
</protein>
<feature type="domain" description="ABC transporter" evidence="9">
    <location>
        <begin position="4"/>
        <end position="208"/>
    </location>
</feature>
<dbReference type="Proteomes" id="UP001519271">
    <property type="component" value="Unassembled WGS sequence"/>
</dbReference>
<evidence type="ECO:0000256" key="2">
    <source>
        <dbReference type="ARBA" id="ARBA00022475"/>
    </source>
</evidence>
<proteinExistence type="predicted"/>
<sequence length="210" mass="23492">MMELDIRNLEFRYGKKDSEIFKGFDLNVKDGSIIAVLGKSGSGKSTLLRIISGLEDRSKGYIRIGGRTVQDESIFIPAEKRNTGFIFQNYALFPYLTVAQNIAFGMKGKDDGRVREMVSLTRLDGLEKRYPHELSGGQQQRVALARSLAPKPSILLMDEPFSSLDSALVKELREDLHRIIRSTGMTTILVTHDEDDAKALADETLVLDCH</sequence>
<dbReference type="InterPro" id="IPR017871">
    <property type="entry name" value="ABC_transporter-like_CS"/>
</dbReference>
<dbReference type="PANTHER" id="PTHR42781:SF4">
    <property type="entry name" value="SPERMIDINE_PUTRESCINE IMPORT ATP-BINDING PROTEIN POTA"/>
    <property type="match status" value="1"/>
</dbReference>
<dbReference type="InterPro" id="IPR015853">
    <property type="entry name" value="ABC_transpr_FbpC"/>
</dbReference>
<keyword evidence="6" id="KW-0408">Iron</keyword>
<evidence type="ECO:0000313" key="10">
    <source>
        <dbReference type="EMBL" id="MBP1917915.1"/>
    </source>
</evidence>
<evidence type="ECO:0000256" key="6">
    <source>
        <dbReference type="ARBA" id="ARBA00023004"/>
    </source>
</evidence>
<reference evidence="10 11" key="1">
    <citation type="submission" date="2021-03" db="EMBL/GenBank/DDBJ databases">
        <title>Genomic Encyclopedia of Type Strains, Phase IV (KMG-IV): sequencing the most valuable type-strain genomes for metagenomic binning, comparative biology and taxonomic classification.</title>
        <authorList>
            <person name="Goeker M."/>
        </authorList>
    </citation>
    <scope>NUCLEOTIDE SEQUENCE [LARGE SCALE GENOMIC DNA]</scope>
    <source>
        <strain evidence="10 11">DSM 6139</strain>
    </source>
</reference>
<comment type="caution">
    <text evidence="10">The sequence shown here is derived from an EMBL/GenBank/DDBJ whole genome shotgun (WGS) entry which is preliminary data.</text>
</comment>
<dbReference type="SUPFAM" id="SSF52540">
    <property type="entry name" value="P-loop containing nucleoside triphosphate hydrolases"/>
    <property type="match status" value="1"/>
</dbReference>
<dbReference type="PANTHER" id="PTHR42781">
    <property type="entry name" value="SPERMIDINE/PUTRESCINE IMPORT ATP-BINDING PROTEIN POTA"/>
    <property type="match status" value="1"/>
</dbReference>
<keyword evidence="4" id="KW-0547">Nucleotide-binding</keyword>
<accession>A0ABS4G0Q5</accession>
<evidence type="ECO:0000256" key="7">
    <source>
        <dbReference type="ARBA" id="ARBA00023065"/>
    </source>
</evidence>